<dbReference type="GO" id="GO:0016558">
    <property type="term" value="P:protein import into peroxisome matrix"/>
    <property type="evidence" value="ECO:0007669"/>
    <property type="project" value="InterPro"/>
</dbReference>
<name>A0A0A9XX03_LYGHE</name>
<evidence type="ECO:0000256" key="12">
    <source>
        <dbReference type="ARBA" id="ARBA00023140"/>
    </source>
</evidence>
<keyword evidence="8" id="KW-0862">Zinc</keyword>
<sequence>MLLDKELRPTFFELYAEESLLPRLKQILRYALQNALPRVSPSLTHIHQYTDEIFLLITLFLEAHFLHKYDGSFSNNFYGLKQVSVKRGSFIQPLDERSRRLLLLILVLVPYCKDKLDTIYELWGLPFTPDGDESQGYLLSPRNIVLENSISRQPYQQAYACISESTLQHW</sequence>
<keyword evidence="5" id="KW-0812">Transmembrane</keyword>
<dbReference type="GO" id="GO:0005778">
    <property type="term" value="C:peroxisomal membrane"/>
    <property type="evidence" value="ECO:0007669"/>
    <property type="project" value="UniProtKB-SubCell"/>
</dbReference>
<dbReference type="PANTHER" id="PTHR12888">
    <property type="entry name" value="PEROXISOME ASSEMBLY PROTEIN 12 PEROXIN-12"/>
    <property type="match status" value="1"/>
</dbReference>
<dbReference type="InterPro" id="IPR017375">
    <property type="entry name" value="PEX12"/>
</dbReference>
<comment type="similarity">
    <text evidence="3">Belongs to the pex2/pex10/pex12 family.</text>
</comment>
<protein>
    <submittedName>
        <fullName evidence="14">Peroxisome biogenesis protein 12</fullName>
    </submittedName>
</protein>
<evidence type="ECO:0000313" key="14">
    <source>
        <dbReference type="EMBL" id="JAG23921.1"/>
    </source>
</evidence>
<keyword evidence="7" id="KW-0863">Zinc-finger</keyword>
<evidence type="ECO:0000256" key="11">
    <source>
        <dbReference type="ARBA" id="ARBA00023136"/>
    </source>
</evidence>
<keyword evidence="12" id="KW-0576">Peroxisome</keyword>
<evidence type="ECO:0000256" key="9">
    <source>
        <dbReference type="ARBA" id="ARBA00022927"/>
    </source>
</evidence>
<reference evidence="14" key="1">
    <citation type="journal article" date="2014" name="PLoS ONE">
        <title>Transcriptome-Based Identification of ABC Transporters in the Western Tarnished Plant Bug Lygus hesperus.</title>
        <authorList>
            <person name="Hull J.J."/>
            <person name="Chaney K."/>
            <person name="Geib S.M."/>
            <person name="Fabrick J.A."/>
            <person name="Brent C.S."/>
            <person name="Walsh D."/>
            <person name="Lavine L.C."/>
        </authorList>
    </citation>
    <scope>NUCLEOTIDE SEQUENCE</scope>
</reference>
<keyword evidence="4" id="KW-0813">Transport</keyword>
<comment type="subcellular location">
    <subcellularLocation>
        <location evidence="1">Peroxisome membrane</location>
        <topology evidence="1">Multi-pass membrane protein</topology>
    </subcellularLocation>
</comment>
<evidence type="ECO:0000256" key="2">
    <source>
        <dbReference type="ARBA" id="ARBA00004906"/>
    </source>
</evidence>
<dbReference type="GO" id="GO:0004842">
    <property type="term" value="F:ubiquitin-protein transferase activity"/>
    <property type="evidence" value="ECO:0007669"/>
    <property type="project" value="TreeGrafter"/>
</dbReference>
<dbReference type="PANTHER" id="PTHR12888:SF0">
    <property type="entry name" value="PEROXISOME ASSEMBLY PROTEIN 12"/>
    <property type="match status" value="1"/>
</dbReference>
<dbReference type="GO" id="GO:0008270">
    <property type="term" value="F:zinc ion binding"/>
    <property type="evidence" value="ECO:0007669"/>
    <property type="project" value="UniProtKB-KW"/>
</dbReference>
<organism evidence="14">
    <name type="scientific">Lygus hesperus</name>
    <name type="common">Western plant bug</name>
    <dbReference type="NCBI Taxonomy" id="30085"/>
    <lineage>
        <taxon>Eukaryota</taxon>
        <taxon>Metazoa</taxon>
        <taxon>Ecdysozoa</taxon>
        <taxon>Arthropoda</taxon>
        <taxon>Hexapoda</taxon>
        <taxon>Insecta</taxon>
        <taxon>Pterygota</taxon>
        <taxon>Neoptera</taxon>
        <taxon>Paraneoptera</taxon>
        <taxon>Hemiptera</taxon>
        <taxon>Heteroptera</taxon>
        <taxon>Panheteroptera</taxon>
        <taxon>Cimicomorpha</taxon>
        <taxon>Miridae</taxon>
        <taxon>Mirini</taxon>
        <taxon>Lygus</taxon>
    </lineage>
</organism>
<evidence type="ECO:0000256" key="6">
    <source>
        <dbReference type="ARBA" id="ARBA00022723"/>
    </source>
</evidence>
<dbReference type="GO" id="GO:1990429">
    <property type="term" value="C:peroxisomal importomer complex"/>
    <property type="evidence" value="ECO:0007669"/>
    <property type="project" value="TreeGrafter"/>
</dbReference>
<gene>
    <name evidence="14" type="primary">PEX12_1</name>
    <name evidence="14" type="ORF">CM83_47727</name>
</gene>
<keyword evidence="11" id="KW-0472">Membrane</keyword>
<dbReference type="AlphaFoldDB" id="A0A0A9XX03"/>
<dbReference type="GO" id="GO:0006513">
    <property type="term" value="P:protein monoubiquitination"/>
    <property type="evidence" value="ECO:0007669"/>
    <property type="project" value="TreeGrafter"/>
</dbReference>
<dbReference type="InterPro" id="IPR006845">
    <property type="entry name" value="Pex_N"/>
</dbReference>
<keyword evidence="9" id="KW-0653">Protein transport</keyword>
<proteinExistence type="inferred from homology"/>
<dbReference type="Pfam" id="PF04757">
    <property type="entry name" value="Pex2_Pex12"/>
    <property type="match status" value="1"/>
</dbReference>
<evidence type="ECO:0000256" key="3">
    <source>
        <dbReference type="ARBA" id="ARBA00008704"/>
    </source>
</evidence>
<keyword evidence="10" id="KW-1133">Transmembrane helix</keyword>
<evidence type="ECO:0000256" key="7">
    <source>
        <dbReference type="ARBA" id="ARBA00022771"/>
    </source>
</evidence>
<evidence type="ECO:0000259" key="13">
    <source>
        <dbReference type="Pfam" id="PF04757"/>
    </source>
</evidence>
<feature type="domain" description="Pex N-terminal" evidence="13">
    <location>
        <begin position="21"/>
        <end position="129"/>
    </location>
</feature>
<evidence type="ECO:0000256" key="4">
    <source>
        <dbReference type="ARBA" id="ARBA00022448"/>
    </source>
</evidence>
<evidence type="ECO:0000256" key="10">
    <source>
        <dbReference type="ARBA" id="ARBA00022989"/>
    </source>
</evidence>
<keyword evidence="6" id="KW-0479">Metal-binding</keyword>
<evidence type="ECO:0000256" key="5">
    <source>
        <dbReference type="ARBA" id="ARBA00022692"/>
    </source>
</evidence>
<dbReference type="EMBL" id="GBHO01019683">
    <property type="protein sequence ID" value="JAG23921.1"/>
    <property type="molecule type" value="Transcribed_RNA"/>
</dbReference>
<reference evidence="14" key="2">
    <citation type="submission" date="2014-07" db="EMBL/GenBank/DDBJ databases">
        <authorList>
            <person name="Hull J."/>
        </authorList>
    </citation>
    <scope>NUCLEOTIDE SEQUENCE</scope>
</reference>
<evidence type="ECO:0000256" key="1">
    <source>
        <dbReference type="ARBA" id="ARBA00004585"/>
    </source>
</evidence>
<comment type="pathway">
    <text evidence="2">Protein modification; protein ubiquitination.</text>
</comment>
<accession>A0A0A9XX03</accession>
<evidence type="ECO:0000256" key="8">
    <source>
        <dbReference type="ARBA" id="ARBA00022833"/>
    </source>
</evidence>